<sequence>MRIISTRARSVVESRMGFIQLYGSVFKQRLNVVLISPIFHRSTRRKYCTCMTKQAGQEPPPPTSSKPSDPVAPREEHKPWRLALLLRQFDYDRQHKSAGITAIASGLPFLRAAVAISL</sequence>
<name>R0L925_ANAPL</name>
<proteinExistence type="predicted"/>
<evidence type="ECO:0000313" key="2">
    <source>
        <dbReference type="EMBL" id="EOA97919.1"/>
    </source>
</evidence>
<dbReference type="AlphaFoldDB" id="R0L925"/>
<feature type="region of interest" description="Disordered" evidence="1">
    <location>
        <begin position="51"/>
        <end position="76"/>
    </location>
</feature>
<dbReference type="Proteomes" id="UP000296049">
    <property type="component" value="Unassembled WGS sequence"/>
</dbReference>
<organism evidence="2 3">
    <name type="scientific">Anas platyrhynchos</name>
    <name type="common">Mallard</name>
    <name type="synonym">Anas boschas</name>
    <dbReference type="NCBI Taxonomy" id="8839"/>
    <lineage>
        <taxon>Eukaryota</taxon>
        <taxon>Metazoa</taxon>
        <taxon>Chordata</taxon>
        <taxon>Craniata</taxon>
        <taxon>Vertebrata</taxon>
        <taxon>Euteleostomi</taxon>
        <taxon>Archelosauria</taxon>
        <taxon>Archosauria</taxon>
        <taxon>Dinosauria</taxon>
        <taxon>Saurischia</taxon>
        <taxon>Theropoda</taxon>
        <taxon>Coelurosauria</taxon>
        <taxon>Aves</taxon>
        <taxon>Neognathae</taxon>
        <taxon>Galloanserae</taxon>
        <taxon>Anseriformes</taxon>
        <taxon>Anatidae</taxon>
        <taxon>Anatinae</taxon>
        <taxon>Anas</taxon>
    </lineage>
</organism>
<evidence type="ECO:0000256" key="1">
    <source>
        <dbReference type="SAM" id="MobiDB-lite"/>
    </source>
</evidence>
<dbReference type="EMBL" id="KB743581">
    <property type="protein sequence ID" value="EOA97919.1"/>
    <property type="molecule type" value="Genomic_DNA"/>
</dbReference>
<reference evidence="3" key="1">
    <citation type="journal article" date="2013" name="Nat. Genet.">
        <title>The duck genome and transcriptome provide insight into an avian influenza virus reservoir species.</title>
        <authorList>
            <person name="Huang Y."/>
            <person name="Li Y."/>
            <person name="Burt D.W."/>
            <person name="Chen H."/>
            <person name="Zhang Y."/>
            <person name="Qian W."/>
            <person name="Kim H."/>
            <person name="Gan S."/>
            <person name="Zhao Y."/>
            <person name="Li J."/>
            <person name="Yi K."/>
            <person name="Feng H."/>
            <person name="Zhu P."/>
            <person name="Li B."/>
            <person name="Liu Q."/>
            <person name="Fairley S."/>
            <person name="Magor K.E."/>
            <person name="Du Z."/>
            <person name="Hu X."/>
            <person name="Goodman L."/>
            <person name="Tafer H."/>
            <person name="Vignal A."/>
            <person name="Lee T."/>
            <person name="Kim K.W."/>
            <person name="Sheng Z."/>
            <person name="An Y."/>
            <person name="Searle S."/>
            <person name="Herrero J."/>
            <person name="Groenen M.A."/>
            <person name="Crooijmans R.P."/>
            <person name="Faraut T."/>
            <person name="Cai Q."/>
            <person name="Webster R.G."/>
            <person name="Aldridge J.R."/>
            <person name="Warren W.C."/>
            <person name="Bartschat S."/>
            <person name="Kehr S."/>
            <person name="Marz M."/>
            <person name="Stadler P.F."/>
            <person name="Smith J."/>
            <person name="Kraus R.H."/>
            <person name="Zhao Y."/>
            <person name="Ren L."/>
            <person name="Fei J."/>
            <person name="Morisson M."/>
            <person name="Kaiser P."/>
            <person name="Griffin D.K."/>
            <person name="Rao M."/>
            <person name="Pitel F."/>
            <person name="Wang J."/>
            <person name="Li N."/>
        </authorList>
    </citation>
    <scope>NUCLEOTIDE SEQUENCE [LARGE SCALE GENOMIC DNA]</scope>
</reference>
<gene>
    <name evidence="2" type="ORF">Anapl_10611</name>
</gene>
<evidence type="ECO:0000313" key="3">
    <source>
        <dbReference type="Proteomes" id="UP000296049"/>
    </source>
</evidence>
<accession>R0L925</accession>
<keyword evidence="3" id="KW-1185">Reference proteome</keyword>
<protein>
    <submittedName>
        <fullName evidence="2">Uncharacterized protein</fullName>
    </submittedName>
</protein>